<protein>
    <submittedName>
        <fullName evidence="1">Putative secreted protein</fullName>
    </submittedName>
</protein>
<organism evidence="1">
    <name type="scientific">Anopheles darlingi</name>
    <name type="common">Mosquito</name>
    <dbReference type="NCBI Taxonomy" id="43151"/>
    <lineage>
        <taxon>Eukaryota</taxon>
        <taxon>Metazoa</taxon>
        <taxon>Ecdysozoa</taxon>
        <taxon>Arthropoda</taxon>
        <taxon>Hexapoda</taxon>
        <taxon>Insecta</taxon>
        <taxon>Pterygota</taxon>
        <taxon>Neoptera</taxon>
        <taxon>Endopterygota</taxon>
        <taxon>Diptera</taxon>
        <taxon>Nematocera</taxon>
        <taxon>Culicoidea</taxon>
        <taxon>Culicidae</taxon>
        <taxon>Anophelinae</taxon>
        <taxon>Anopheles</taxon>
    </lineage>
</organism>
<name>A0A2M4DED2_ANODA</name>
<evidence type="ECO:0000313" key="1">
    <source>
        <dbReference type="EMBL" id="MBW75942.1"/>
    </source>
</evidence>
<accession>A0A2M4DED2</accession>
<proteinExistence type="predicted"/>
<dbReference type="AlphaFoldDB" id="A0A2M4DED2"/>
<dbReference type="EMBL" id="GGFL01011764">
    <property type="protein sequence ID" value="MBW75942.1"/>
    <property type="molecule type" value="Transcribed_RNA"/>
</dbReference>
<reference evidence="1" key="1">
    <citation type="submission" date="2018-01" db="EMBL/GenBank/DDBJ databases">
        <title>An insight into the sialome of Amazonian anophelines.</title>
        <authorList>
            <person name="Ribeiro J.M."/>
            <person name="Scarpassa V."/>
            <person name="Calvo E."/>
        </authorList>
    </citation>
    <scope>NUCLEOTIDE SEQUENCE</scope>
</reference>
<sequence>MHQMWMRSHQILDFTLIVTGILVCVATTTTTAAGVRDVDLRRHRMLATNAILANVLHTGGLWQLRMLPIATTTTPAILATTTATRRSIHATPPAPHVSHLHPLHLLVLVMGMVGGHHVDHTVRLGQPACRWILLAVLAP</sequence>